<dbReference type="InterPro" id="IPR013320">
    <property type="entry name" value="ConA-like_dom_sf"/>
</dbReference>
<dbReference type="AlphaFoldDB" id="A0AAV1FC37"/>
<dbReference type="Pfam" id="PF02210">
    <property type="entry name" value="Laminin_G_2"/>
    <property type="match status" value="1"/>
</dbReference>
<feature type="domain" description="Laminin G" evidence="1">
    <location>
        <begin position="85"/>
        <end position="151"/>
    </location>
</feature>
<evidence type="ECO:0000259" key="1">
    <source>
        <dbReference type="Pfam" id="PF02210"/>
    </source>
</evidence>
<organism evidence="2 3">
    <name type="scientific">Xyrichtys novacula</name>
    <name type="common">Pearly razorfish</name>
    <name type="synonym">Hemipteronotus novacula</name>
    <dbReference type="NCBI Taxonomy" id="13765"/>
    <lineage>
        <taxon>Eukaryota</taxon>
        <taxon>Metazoa</taxon>
        <taxon>Chordata</taxon>
        <taxon>Craniata</taxon>
        <taxon>Vertebrata</taxon>
        <taxon>Euteleostomi</taxon>
        <taxon>Actinopterygii</taxon>
        <taxon>Neopterygii</taxon>
        <taxon>Teleostei</taxon>
        <taxon>Neoteleostei</taxon>
        <taxon>Acanthomorphata</taxon>
        <taxon>Eupercaria</taxon>
        <taxon>Labriformes</taxon>
        <taxon>Labridae</taxon>
        <taxon>Xyrichtys</taxon>
    </lineage>
</organism>
<dbReference type="Proteomes" id="UP001178508">
    <property type="component" value="Chromosome 6"/>
</dbReference>
<evidence type="ECO:0000313" key="2">
    <source>
        <dbReference type="EMBL" id="CAJ1058752.1"/>
    </source>
</evidence>
<dbReference type="InterPro" id="IPR001791">
    <property type="entry name" value="Laminin_G"/>
</dbReference>
<dbReference type="Gene3D" id="2.60.120.200">
    <property type="match status" value="1"/>
</dbReference>
<dbReference type="SUPFAM" id="SSF49899">
    <property type="entry name" value="Concanavalin A-like lectins/glucanases"/>
    <property type="match status" value="1"/>
</dbReference>
<reference evidence="2" key="1">
    <citation type="submission" date="2023-08" db="EMBL/GenBank/DDBJ databases">
        <authorList>
            <person name="Alioto T."/>
            <person name="Alioto T."/>
            <person name="Gomez Garrido J."/>
        </authorList>
    </citation>
    <scope>NUCLEOTIDE SEQUENCE</scope>
</reference>
<accession>A0AAV1FC37</accession>
<keyword evidence="3" id="KW-1185">Reference proteome</keyword>
<dbReference type="EMBL" id="OY660869">
    <property type="protein sequence ID" value="CAJ1058752.1"/>
    <property type="molecule type" value="Genomic_DNA"/>
</dbReference>
<proteinExistence type="predicted"/>
<evidence type="ECO:0000313" key="3">
    <source>
        <dbReference type="Proteomes" id="UP001178508"/>
    </source>
</evidence>
<name>A0AAV1FC37_XYRNO</name>
<gene>
    <name evidence="2" type="ORF">XNOV1_A035931</name>
</gene>
<sequence>MLFSCSELRNGVLALSLSHGSGTLLNIISDRKVYYLASPGGSVDSIPGCRLTDAVPEFSFDSGSAVRYQLRGGGSSCHTHIQLLLRTRASSGTLLSVMSREANEYIILEMVTFSVCSNLGDGADALQLPGQQVDIGQWVQVSLSHHDNLFTTTGGSQREIVVHPMVGNVSNSGEKTTLKVGFRSDTNFPVLLFSEIFTT</sequence>
<protein>
    <submittedName>
        <fullName evidence="2">LOW QUALITY PROTEIN: neural-cadherin-like</fullName>
    </submittedName>
</protein>